<organism evidence="1 2">
    <name type="scientific">Microcoleus anatoxicus PTRS2</name>
    <dbReference type="NCBI Taxonomy" id="2705321"/>
    <lineage>
        <taxon>Bacteria</taxon>
        <taxon>Bacillati</taxon>
        <taxon>Cyanobacteriota</taxon>
        <taxon>Cyanophyceae</taxon>
        <taxon>Oscillatoriophycideae</taxon>
        <taxon>Oscillatoriales</taxon>
        <taxon>Microcoleaceae</taxon>
        <taxon>Microcoleus</taxon>
        <taxon>Microcoleus anatoxicus</taxon>
    </lineage>
</organism>
<keyword evidence="2" id="KW-1185">Reference proteome</keyword>
<dbReference type="EMBL" id="JBBLXS010000048">
    <property type="protein sequence ID" value="MEK0184379.1"/>
    <property type="molecule type" value="Genomic_DNA"/>
</dbReference>
<name>A0ABU8YJ60_9CYAN</name>
<accession>A0ABU8YJ60</accession>
<proteinExistence type="predicted"/>
<gene>
    <name evidence="1" type="ORF">WMG39_05875</name>
</gene>
<dbReference type="RefSeq" id="WP_340523219.1">
    <property type="nucleotide sequence ID" value="NZ_JBBLXS010000048.1"/>
</dbReference>
<dbReference type="Proteomes" id="UP001384579">
    <property type="component" value="Unassembled WGS sequence"/>
</dbReference>
<reference evidence="1 2" key="1">
    <citation type="journal article" date="2020" name="Harmful Algae">
        <title>Molecular and morphological characterization of a novel dihydroanatoxin-a producing Microcoleus species (cyanobacteria) from the Russian River, California, USA.</title>
        <authorList>
            <person name="Conklin K.Y."/>
            <person name="Stancheva R."/>
            <person name="Otten T.G."/>
            <person name="Fadness R."/>
            <person name="Boyer G.L."/>
            <person name="Read B."/>
            <person name="Zhang X."/>
            <person name="Sheath R.G."/>
        </authorList>
    </citation>
    <scope>NUCLEOTIDE SEQUENCE [LARGE SCALE GENOMIC DNA]</scope>
    <source>
        <strain evidence="1 2">PTRS2</strain>
    </source>
</reference>
<comment type="caution">
    <text evidence="1">The sequence shown here is derived from an EMBL/GenBank/DDBJ whole genome shotgun (WGS) entry which is preliminary data.</text>
</comment>
<evidence type="ECO:0000313" key="2">
    <source>
        <dbReference type="Proteomes" id="UP001384579"/>
    </source>
</evidence>
<evidence type="ECO:0000313" key="1">
    <source>
        <dbReference type="EMBL" id="MEK0184379.1"/>
    </source>
</evidence>
<protein>
    <submittedName>
        <fullName evidence="1">Uncharacterized protein</fullName>
    </submittedName>
</protein>
<sequence length="89" mass="10212">MSWIYAPVSTDEKLTEAVCLAASPQEMVLPPKEELLALYQAAKGCYVEDVDLEINRLQQLQPEYSSFVARVLELSEDFEYEKIVQLIDR</sequence>